<keyword evidence="1" id="KW-0472">Membrane</keyword>
<protein>
    <recommendedName>
        <fullName evidence="4">Inner membrane protein AmpE</fullName>
    </recommendedName>
</protein>
<feature type="transmembrane region" description="Helical" evidence="1">
    <location>
        <begin position="73"/>
        <end position="91"/>
    </location>
</feature>
<keyword evidence="1" id="KW-0812">Transmembrane</keyword>
<feature type="transmembrane region" description="Helical" evidence="1">
    <location>
        <begin position="229"/>
        <end position="249"/>
    </location>
</feature>
<evidence type="ECO:0000313" key="3">
    <source>
        <dbReference type="Proteomes" id="UP000249458"/>
    </source>
</evidence>
<feature type="transmembrane region" description="Helical" evidence="1">
    <location>
        <begin position="157"/>
        <end position="180"/>
    </location>
</feature>
<reference evidence="2 3" key="1">
    <citation type="submission" date="2017-02" db="EMBL/GenBank/DDBJ databases">
        <title>Legionella quilivanii strain from human: case report and whole genome sequencing analysis.</title>
        <authorList>
            <person name="Lalancette C."/>
            <person name="Leduc J.-M."/>
            <person name="Levesque S."/>
            <person name="Fournier E."/>
            <person name="Saoud J."/>
            <person name="Faucher S.P."/>
            <person name="Bernard K."/>
            <person name="Martineau C."/>
            <person name="Longtin J."/>
        </authorList>
    </citation>
    <scope>NUCLEOTIDE SEQUENCE [LARGE SCALE GENOMIC DNA]</scope>
    <source>
        <strain evidence="2 3">ID143958</strain>
    </source>
</reference>
<dbReference type="EMBL" id="MVJN01000002">
    <property type="protein sequence ID" value="RAP38049.1"/>
    <property type="molecule type" value="Genomic_DNA"/>
</dbReference>
<sequence length="250" mass="28538">MKLLIIVLSLLSERYLIHSLSQHRFNWFSAYFQRIAGMLPKSEILQNSYFLLALVVLPPVLLLWLLLCLIGPWFFGFIGLLLNLFIFYYCIGPENPFYPVNSDPAHSDGDKTAGHYFYLVNSQLFAVIFWYIVAGPLGLLFYRLLTLSVKYQPIAHPAALIVSLLDWVTARVTVMLYLLVGNFQRGFIFYRERFLSAPDTNEQFLSEGGIFAAKLHDGDTVSLTNAQTLVEHALVVFLVLIAFFTLVAWL</sequence>
<dbReference type="PANTHER" id="PTHR38684:SF1">
    <property type="entry name" value="PROTEIN AMPE"/>
    <property type="match status" value="1"/>
</dbReference>
<dbReference type="RefSeq" id="WP_112218599.1">
    <property type="nucleotide sequence ID" value="NZ_MVJN01000002.1"/>
</dbReference>
<comment type="caution">
    <text evidence="2">The sequence shown here is derived from an EMBL/GenBank/DDBJ whole genome shotgun (WGS) entry which is preliminary data.</text>
</comment>
<keyword evidence="1" id="KW-1133">Transmembrane helix</keyword>
<evidence type="ECO:0000256" key="1">
    <source>
        <dbReference type="SAM" id="Phobius"/>
    </source>
</evidence>
<dbReference type="Proteomes" id="UP000249458">
    <property type="component" value="Unassembled WGS sequence"/>
</dbReference>
<feature type="transmembrane region" description="Helical" evidence="1">
    <location>
        <begin position="124"/>
        <end position="145"/>
    </location>
</feature>
<dbReference type="AlphaFoldDB" id="A0A364LMF7"/>
<dbReference type="GO" id="GO:0046677">
    <property type="term" value="P:response to antibiotic"/>
    <property type="evidence" value="ECO:0007669"/>
    <property type="project" value="TreeGrafter"/>
</dbReference>
<evidence type="ECO:0008006" key="4">
    <source>
        <dbReference type="Google" id="ProtNLM"/>
    </source>
</evidence>
<gene>
    <name evidence="2" type="ORF">B1207_03410</name>
</gene>
<evidence type="ECO:0000313" key="2">
    <source>
        <dbReference type="EMBL" id="RAP38049.1"/>
    </source>
</evidence>
<name>A0A364LMF7_9GAMM</name>
<dbReference type="PANTHER" id="PTHR38684">
    <property type="entry name" value="PROTEIN AMPE"/>
    <property type="match status" value="1"/>
</dbReference>
<proteinExistence type="predicted"/>
<organism evidence="2 3">
    <name type="scientific">Legionella quinlivanii</name>
    <dbReference type="NCBI Taxonomy" id="45073"/>
    <lineage>
        <taxon>Bacteria</taxon>
        <taxon>Pseudomonadati</taxon>
        <taxon>Pseudomonadota</taxon>
        <taxon>Gammaproteobacteria</taxon>
        <taxon>Legionellales</taxon>
        <taxon>Legionellaceae</taxon>
        <taxon>Legionella</taxon>
    </lineage>
</organism>
<feature type="transmembrane region" description="Helical" evidence="1">
    <location>
        <begin position="48"/>
        <end position="66"/>
    </location>
</feature>
<dbReference type="GO" id="GO:0005886">
    <property type="term" value="C:plasma membrane"/>
    <property type="evidence" value="ECO:0007669"/>
    <property type="project" value="TreeGrafter"/>
</dbReference>
<accession>A0A364LMF7</accession>
<dbReference type="InterPro" id="IPR052966">
    <property type="entry name" value="Beta-lactamase_Reg"/>
</dbReference>